<dbReference type="STRING" id="362418.IW19_13305"/>
<evidence type="ECO:0000313" key="2">
    <source>
        <dbReference type="Proteomes" id="UP000028715"/>
    </source>
</evidence>
<proteinExistence type="predicted"/>
<dbReference type="AlphaFoldDB" id="A0A085ZPR4"/>
<organism evidence="1 2">
    <name type="scientific">Flavobacterium reichenbachii</name>
    <dbReference type="NCBI Taxonomy" id="362418"/>
    <lineage>
        <taxon>Bacteria</taxon>
        <taxon>Pseudomonadati</taxon>
        <taxon>Bacteroidota</taxon>
        <taxon>Flavobacteriia</taxon>
        <taxon>Flavobacteriales</taxon>
        <taxon>Flavobacteriaceae</taxon>
        <taxon>Flavobacterium</taxon>
    </lineage>
</organism>
<gene>
    <name evidence="1" type="ORF">IW19_13305</name>
</gene>
<dbReference type="Proteomes" id="UP000028715">
    <property type="component" value="Unassembled WGS sequence"/>
</dbReference>
<sequence length="103" mass="12036">MTTKDQVIENLKIWIKKTNIISYDKDIGLDCDDKELVILRDLKTQKEVYVVSFKTEDQIEYNKKGEIISLFEGMLCFAYFDAETLELLYIMKKAGYIEADGSY</sequence>
<protein>
    <submittedName>
        <fullName evidence="1">Uncharacterized protein</fullName>
    </submittedName>
</protein>
<reference evidence="1 2" key="1">
    <citation type="submission" date="2014-07" db="EMBL/GenBank/DDBJ databases">
        <title>Genome of Flavobacterium reichenbachii LMG 25512.</title>
        <authorList>
            <person name="Stropko S.J."/>
            <person name="Pipes S.E."/>
            <person name="Newman J.D."/>
        </authorList>
    </citation>
    <scope>NUCLEOTIDE SEQUENCE [LARGE SCALE GENOMIC DNA]</scope>
    <source>
        <strain evidence="1 2">LMG 25512</strain>
    </source>
</reference>
<comment type="caution">
    <text evidence="1">The sequence shown here is derived from an EMBL/GenBank/DDBJ whole genome shotgun (WGS) entry which is preliminary data.</text>
</comment>
<keyword evidence="2" id="KW-1185">Reference proteome</keyword>
<accession>A0A085ZPR4</accession>
<name>A0A085ZPR4_9FLAO</name>
<dbReference type="EMBL" id="JPRL01000001">
    <property type="protein sequence ID" value="KFF06428.1"/>
    <property type="molecule type" value="Genomic_DNA"/>
</dbReference>
<dbReference type="RefSeq" id="WP_035684774.1">
    <property type="nucleotide sequence ID" value="NZ_JPRL01000001.1"/>
</dbReference>
<evidence type="ECO:0000313" key="1">
    <source>
        <dbReference type="EMBL" id="KFF06428.1"/>
    </source>
</evidence>